<dbReference type="InterPro" id="IPR038770">
    <property type="entry name" value="Na+/solute_symporter_sf"/>
</dbReference>
<dbReference type="Proteomes" id="UP000504635">
    <property type="component" value="Unplaced"/>
</dbReference>
<dbReference type="GO" id="GO:1902600">
    <property type="term" value="P:proton transmembrane transport"/>
    <property type="evidence" value="ECO:0007669"/>
    <property type="project" value="InterPro"/>
</dbReference>
<dbReference type="GeneID" id="115879652"/>
<dbReference type="KEGG" id="soy:115879652"/>
<dbReference type="OrthoDB" id="423807at2759"/>
<feature type="transmembrane region" description="Helical" evidence="7">
    <location>
        <begin position="460"/>
        <end position="482"/>
    </location>
</feature>
<keyword evidence="3 7" id="KW-0812">Transmembrane</keyword>
<feature type="region of interest" description="Disordered" evidence="6">
    <location>
        <begin position="576"/>
        <end position="619"/>
    </location>
</feature>
<evidence type="ECO:0000256" key="6">
    <source>
        <dbReference type="SAM" id="MobiDB-lite"/>
    </source>
</evidence>
<dbReference type="RefSeq" id="XP_030752418.1">
    <property type="nucleotide sequence ID" value="XM_030896558.1"/>
</dbReference>
<feature type="region of interest" description="Disordered" evidence="6">
    <location>
        <begin position="672"/>
        <end position="691"/>
    </location>
</feature>
<feature type="transmembrane region" description="Helical" evidence="7">
    <location>
        <begin position="271"/>
        <end position="292"/>
    </location>
</feature>
<dbReference type="InParanoid" id="A0A6J2XLL2"/>
<dbReference type="Pfam" id="PF00999">
    <property type="entry name" value="Na_H_Exchanger"/>
    <property type="match status" value="1"/>
</dbReference>
<gene>
    <name evidence="10" type="primary">LOC115879652</name>
</gene>
<evidence type="ECO:0000256" key="4">
    <source>
        <dbReference type="ARBA" id="ARBA00022989"/>
    </source>
</evidence>
<evidence type="ECO:0000256" key="7">
    <source>
        <dbReference type="SAM" id="Phobius"/>
    </source>
</evidence>
<evidence type="ECO:0000256" key="3">
    <source>
        <dbReference type="ARBA" id="ARBA00022692"/>
    </source>
</evidence>
<keyword evidence="5 7" id="KW-0472">Membrane</keyword>
<dbReference type="InterPro" id="IPR006153">
    <property type="entry name" value="Cation/H_exchanger_TM"/>
</dbReference>
<reference evidence="10" key="1">
    <citation type="submission" date="2025-08" db="UniProtKB">
        <authorList>
            <consortium name="RefSeq"/>
        </authorList>
    </citation>
    <scope>IDENTIFICATION</scope>
    <source>
        <tissue evidence="10">Gonads</tissue>
    </source>
</reference>
<keyword evidence="4 7" id="KW-1133">Transmembrane helix</keyword>
<evidence type="ECO:0000256" key="5">
    <source>
        <dbReference type="ARBA" id="ARBA00023136"/>
    </source>
</evidence>
<feature type="transmembrane region" description="Helical" evidence="7">
    <location>
        <begin position="428"/>
        <end position="448"/>
    </location>
</feature>
<organism evidence="9 10">
    <name type="scientific">Sitophilus oryzae</name>
    <name type="common">Rice weevil</name>
    <name type="synonym">Curculio oryzae</name>
    <dbReference type="NCBI Taxonomy" id="7048"/>
    <lineage>
        <taxon>Eukaryota</taxon>
        <taxon>Metazoa</taxon>
        <taxon>Ecdysozoa</taxon>
        <taxon>Arthropoda</taxon>
        <taxon>Hexapoda</taxon>
        <taxon>Insecta</taxon>
        <taxon>Pterygota</taxon>
        <taxon>Neoptera</taxon>
        <taxon>Endopterygota</taxon>
        <taxon>Coleoptera</taxon>
        <taxon>Polyphaga</taxon>
        <taxon>Cucujiformia</taxon>
        <taxon>Curculionidae</taxon>
        <taxon>Dryophthorinae</taxon>
        <taxon>Sitophilus</taxon>
    </lineage>
</organism>
<evidence type="ECO:0000256" key="1">
    <source>
        <dbReference type="ARBA" id="ARBA00004141"/>
    </source>
</evidence>
<dbReference type="PANTHER" id="PTHR31102">
    <property type="match status" value="1"/>
</dbReference>
<feature type="transmembrane region" description="Helical" evidence="7">
    <location>
        <begin position="397"/>
        <end position="416"/>
    </location>
</feature>
<feature type="transmembrane region" description="Helical" evidence="7">
    <location>
        <begin position="131"/>
        <end position="149"/>
    </location>
</feature>
<evidence type="ECO:0000313" key="9">
    <source>
        <dbReference type="Proteomes" id="UP000504635"/>
    </source>
</evidence>
<feature type="transmembrane region" description="Helical" evidence="7">
    <location>
        <begin position="532"/>
        <end position="554"/>
    </location>
</feature>
<feature type="compositionally biased region" description="Acidic residues" evidence="6">
    <location>
        <begin position="584"/>
        <end position="597"/>
    </location>
</feature>
<dbReference type="Gene3D" id="1.20.1530.20">
    <property type="match status" value="1"/>
</dbReference>
<feature type="domain" description="Cation/H+ exchanger transmembrane" evidence="8">
    <location>
        <begin position="170"/>
        <end position="552"/>
    </location>
</feature>
<evidence type="ECO:0000259" key="8">
    <source>
        <dbReference type="Pfam" id="PF00999"/>
    </source>
</evidence>
<evidence type="ECO:0000256" key="2">
    <source>
        <dbReference type="ARBA" id="ARBA00007367"/>
    </source>
</evidence>
<feature type="transmembrane region" description="Helical" evidence="7">
    <location>
        <begin position="339"/>
        <end position="362"/>
    </location>
</feature>
<dbReference type="GO" id="GO:0016020">
    <property type="term" value="C:membrane"/>
    <property type="evidence" value="ECO:0007669"/>
    <property type="project" value="UniProtKB-SubCell"/>
</dbReference>
<accession>A0A6J2XLL2</accession>
<dbReference type="AlphaFoldDB" id="A0A6J2XLL2"/>
<feature type="transmembrane region" description="Helical" evidence="7">
    <location>
        <begin position="374"/>
        <end position="391"/>
    </location>
</feature>
<comment type="similarity">
    <text evidence="2">Belongs to the monovalent cation:proton antiporter 1 (CPA1) transporter (TC 2.A.36) family.</text>
</comment>
<evidence type="ECO:0000313" key="10">
    <source>
        <dbReference type="RefSeq" id="XP_030752418.1"/>
    </source>
</evidence>
<feature type="transmembrane region" description="Helical" evidence="7">
    <location>
        <begin position="161"/>
        <end position="186"/>
    </location>
</feature>
<sequence length="691" mass="76389">MEPPPQIQITPAALETVSEKVSRKVSIADDDDKNTHAEVSKLHSILKERTSSEDGKKENGNAMSKIFDPDTLQIRVRYSGSLEKESKTWWYRFCVKCRGEDEENIPSWEPNSWPRFCPYPFFPTYRQFSRVACLILIGLLFWCVIYSIVGDTAAPPHGKLFQLILISICAYLGGWVVSLTTLPALIGMLFTGLFLQNAGVVDLDESFSEVANKIRHGALVIILIRAGLDLDPKALWKWKWVVVRLSLIPWLTEGGVCAISAKFLFGMTWSYSILLGSIIAAVAPAVVVPCLFRLRTKGYGVAKGIPTLIIAVASIDDATSIAVFGIIKSIMFVHSSLTSLVLQGPVSIIGGFGFGILFGLLLKYAPERHDKFVVPFRILMLLAAGMAAIYFSEHLGYGGAGPLGAVVAAFVSLIFWTKQGWSIEENPASTAFQIFWMIVEPVLFGITGAQVRFEELHGTVVLIGIGILIMGIIIRILVTMVTGIGCNLNAREKIFCAIAWMPKATVQAALAPIVLSLVSDPNSKEHSYAKKILTVCILSIMITTTIGATLVTLLGSKLLRKTKFAVEPEQWRRSHRPSVRDISIVDDDETEDSDQSEESPKDKDSESVNENIEDINNDKDSDVKVDIRRRISADDEVNHLDLAKDETLTGSDKVNEDDNKLNVKNENLLRVNEDVKDRETKTDVKVSDKDE</sequence>
<feature type="transmembrane region" description="Helical" evidence="7">
    <location>
        <begin position="304"/>
        <end position="327"/>
    </location>
</feature>
<comment type="subcellular location">
    <subcellularLocation>
        <location evidence="1">Membrane</location>
        <topology evidence="1">Multi-pass membrane protein</topology>
    </subcellularLocation>
</comment>
<dbReference type="InterPro" id="IPR051843">
    <property type="entry name" value="CPA1_transporter"/>
</dbReference>
<dbReference type="FunCoup" id="A0A6J2XLL2">
    <property type="interactions" value="1"/>
</dbReference>
<keyword evidence="9" id="KW-1185">Reference proteome</keyword>
<dbReference type="PANTHER" id="PTHR31102:SF1">
    <property type="entry name" value="CATION_H+ EXCHANGER DOMAIN-CONTAINING PROTEIN"/>
    <property type="match status" value="1"/>
</dbReference>
<dbReference type="GO" id="GO:0015297">
    <property type="term" value="F:antiporter activity"/>
    <property type="evidence" value="ECO:0007669"/>
    <property type="project" value="InterPro"/>
</dbReference>
<name>A0A6J2XLL2_SITOR</name>
<proteinExistence type="inferred from homology"/>
<protein>
    <submittedName>
        <fullName evidence="10">Sodium/hydrogen exchanger 9B2-like</fullName>
    </submittedName>
</protein>